<evidence type="ECO:0000313" key="2">
    <source>
        <dbReference type="EMBL" id="KAL3536292.1"/>
    </source>
</evidence>
<dbReference type="EMBL" id="JBJUIK010000002">
    <property type="protein sequence ID" value="KAL3536292.1"/>
    <property type="molecule type" value="Genomic_DNA"/>
</dbReference>
<comment type="caution">
    <text evidence="2">The sequence shown here is derived from an EMBL/GenBank/DDBJ whole genome shotgun (WGS) entry which is preliminary data.</text>
</comment>
<dbReference type="AlphaFoldDB" id="A0ABD3AZE2"/>
<feature type="region of interest" description="Disordered" evidence="1">
    <location>
        <begin position="44"/>
        <end position="71"/>
    </location>
</feature>
<accession>A0ABD3AZE2</accession>
<proteinExistence type="predicted"/>
<organism evidence="2 3">
    <name type="scientific">Cinchona calisaya</name>
    <dbReference type="NCBI Taxonomy" id="153742"/>
    <lineage>
        <taxon>Eukaryota</taxon>
        <taxon>Viridiplantae</taxon>
        <taxon>Streptophyta</taxon>
        <taxon>Embryophyta</taxon>
        <taxon>Tracheophyta</taxon>
        <taxon>Spermatophyta</taxon>
        <taxon>Magnoliopsida</taxon>
        <taxon>eudicotyledons</taxon>
        <taxon>Gunneridae</taxon>
        <taxon>Pentapetalae</taxon>
        <taxon>asterids</taxon>
        <taxon>lamiids</taxon>
        <taxon>Gentianales</taxon>
        <taxon>Rubiaceae</taxon>
        <taxon>Cinchonoideae</taxon>
        <taxon>Cinchoneae</taxon>
        <taxon>Cinchona</taxon>
    </lineage>
</organism>
<sequence length="98" mass="10841">MADNYAKSCLLGFMDHLWFHDVILFTCPSSSTSTLLRSNNLQSSSMSMPVTKELPYSSSNDSQTPLISEDDSSAITTNQVSKQNLSFIITLFLTHSLT</sequence>
<keyword evidence="3" id="KW-1185">Reference proteome</keyword>
<name>A0ABD3AZE2_9GENT</name>
<evidence type="ECO:0000256" key="1">
    <source>
        <dbReference type="SAM" id="MobiDB-lite"/>
    </source>
</evidence>
<dbReference type="Proteomes" id="UP001630127">
    <property type="component" value="Unassembled WGS sequence"/>
</dbReference>
<reference evidence="2 3" key="1">
    <citation type="submission" date="2024-11" db="EMBL/GenBank/DDBJ databases">
        <title>A near-complete genome assembly of Cinchona calisaya.</title>
        <authorList>
            <person name="Lian D.C."/>
            <person name="Zhao X.W."/>
            <person name="Wei L."/>
        </authorList>
    </citation>
    <scope>NUCLEOTIDE SEQUENCE [LARGE SCALE GENOMIC DNA]</scope>
    <source>
        <tissue evidence="2">Nenye</tissue>
    </source>
</reference>
<feature type="compositionally biased region" description="Polar residues" evidence="1">
    <location>
        <begin position="56"/>
        <end position="66"/>
    </location>
</feature>
<protein>
    <submittedName>
        <fullName evidence="2">Uncharacterized protein</fullName>
    </submittedName>
</protein>
<gene>
    <name evidence="2" type="ORF">ACH5RR_004753</name>
</gene>
<evidence type="ECO:0000313" key="3">
    <source>
        <dbReference type="Proteomes" id="UP001630127"/>
    </source>
</evidence>